<comment type="catalytic activity">
    <reaction evidence="2">
        <text>a ribonucleoside 5'-diphosphate + ATP = a ribonucleoside 5'-triphosphate + ADP</text>
        <dbReference type="Rhea" id="RHEA:18113"/>
        <dbReference type="ChEBI" id="CHEBI:30616"/>
        <dbReference type="ChEBI" id="CHEBI:57930"/>
        <dbReference type="ChEBI" id="CHEBI:61557"/>
        <dbReference type="ChEBI" id="CHEBI:456216"/>
        <dbReference type="EC" id="2.7.4.6"/>
    </reaction>
</comment>
<evidence type="ECO:0000313" key="17">
    <source>
        <dbReference type="Proteomes" id="UP000886520"/>
    </source>
</evidence>
<evidence type="ECO:0000256" key="4">
    <source>
        <dbReference type="ARBA" id="ARBA00022490"/>
    </source>
</evidence>
<keyword evidence="9 14" id="KW-0067">ATP-binding</keyword>
<dbReference type="GO" id="GO:0006241">
    <property type="term" value="P:CTP biosynthetic process"/>
    <property type="evidence" value="ECO:0007669"/>
    <property type="project" value="InterPro"/>
</dbReference>
<evidence type="ECO:0000256" key="10">
    <source>
        <dbReference type="ARBA" id="ARBA00022842"/>
    </source>
</evidence>
<feature type="domain" description="Nucleoside diphosphate kinase-like" evidence="15">
    <location>
        <begin position="9"/>
        <end position="130"/>
    </location>
</feature>
<dbReference type="InterPro" id="IPR001564">
    <property type="entry name" value="Nucleoside_diP_kinase"/>
</dbReference>
<evidence type="ECO:0000256" key="8">
    <source>
        <dbReference type="ARBA" id="ARBA00022777"/>
    </source>
</evidence>
<keyword evidence="8 14" id="KW-0418">Kinase</keyword>
<dbReference type="SMART" id="SM00562">
    <property type="entry name" value="NDK"/>
    <property type="match status" value="1"/>
</dbReference>
<dbReference type="GO" id="GO:0005524">
    <property type="term" value="F:ATP binding"/>
    <property type="evidence" value="ECO:0007669"/>
    <property type="project" value="UniProtKB-KW"/>
</dbReference>
<evidence type="ECO:0000313" key="16">
    <source>
        <dbReference type="EMBL" id="KAI5063391.1"/>
    </source>
</evidence>
<protein>
    <recommendedName>
        <fullName evidence="14">Nucleoside diphosphate kinase</fullName>
        <ecNumber evidence="14">2.7.4.6</ecNumber>
    </recommendedName>
</protein>
<dbReference type="GO" id="GO:0006183">
    <property type="term" value="P:GTP biosynthetic process"/>
    <property type="evidence" value="ECO:0007669"/>
    <property type="project" value="InterPro"/>
</dbReference>
<keyword evidence="6" id="KW-0479">Metal-binding</keyword>
<dbReference type="EC" id="2.7.4.6" evidence="14"/>
<dbReference type="Proteomes" id="UP000886520">
    <property type="component" value="Chromosome 21"/>
</dbReference>
<gene>
    <name evidence="16" type="ORF">GOP47_0021938</name>
</gene>
<evidence type="ECO:0000256" key="11">
    <source>
        <dbReference type="ARBA" id="ARBA00023080"/>
    </source>
</evidence>
<keyword evidence="11" id="KW-0546">Nucleotide metabolism</keyword>
<comment type="caution">
    <text evidence="16">The sequence shown here is derived from an EMBL/GenBank/DDBJ whole genome shotgun (WGS) entry which is preliminary data.</text>
</comment>
<dbReference type="PROSITE" id="PS51374">
    <property type="entry name" value="NDPK_LIKE"/>
    <property type="match status" value="1"/>
</dbReference>
<keyword evidence="4" id="KW-0963">Cytoplasm</keyword>
<dbReference type="Pfam" id="PF00334">
    <property type="entry name" value="NDK"/>
    <property type="match status" value="1"/>
</dbReference>
<reference evidence="16" key="1">
    <citation type="submission" date="2021-01" db="EMBL/GenBank/DDBJ databases">
        <title>Adiantum capillus-veneris genome.</title>
        <authorList>
            <person name="Fang Y."/>
            <person name="Liao Q."/>
        </authorList>
    </citation>
    <scope>NUCLEOTIDE SEQUENCE</scope>
    <source>
        <strain evidence="16">H3</strain>
        <tissue evidence="16">Leaf</tissue>
    </source>
</reference>
<proteinExistence type="inferred from homology"/>
<dbReference type="PROSITE" id="PS00469">
    <property type="entry name" value="NDPK"/>
    <property type="match status" value="1"/>
</dbReference>
<dbReference type="SUPFAM" id="SSF54919">
    <property type="entry name" value="Nucleoside diphosphate kinase, NDK"/>
    <property type="match status" value="1"/>
</dbReference>
<dbReference type="EMBL" id="JABFUD020000021">
    <property type="protein sequence ID" value="KAI5063391.1"/>
    <property type="molecule type" value="Genomic_DNA"/>
</dbReference>
<dbReference type="InterPro" id="IPR034907">
    <property type="entry name" value="NDK-like_dom"/>
</dbReference>
<evidence type="ECO:0000256" key="13">
    <source>
        <dbReference type="RuleBase" id="RU004011"/>
    </source>
</evidence>
<evidence type="ECO:0000256" key="9">
    <source>
        <dbReference type="ARBA" id="ARBA00022840"/>
    </source>
</evidence>
<name>A0A9D4UAG5_ADICA</name>
<dbReference type="PANTHER" id="PTHR46161">
    <property type="entry name" value="NUCLEOSIDE DIPHOSPHATE KINASE"/>
    <property type="match status" value="1"/>
</dbReference>
<evidence type="ECO:0000256" key="14">
    <source>
        <dbReference type="RuleBase" id="RU004013"/>
    </source>
</evidence>
<keyword evidence="17" id="KW-1185">Reference proteome</keyword>
<evidence type="ECO:0000259" key="15">
    <source>
        <dbReference type="SMART" id="SM00562"/>
    </source>
</evidence>
<dbReference type="AlphaFoldDB" id="A0A9D4UAG5"/>
<evidence type="ECO:0000256" key="7">
    <source>
        <dbReference type="ARBA" id="ARBA00022741"/>
    </source>
</evidence>
<evidence type="ECO:0000256" key="5">
    <source>
        <dbReference type="ARBA" id="ARBA00022679"/>
    </source>
</evidence>
<dbReference type="Gene3D" id="3.30.70.141">
    <property type="entry name" value="Nucleoside diphosphate kinase-like domain"/>
    <property type="match status" value="1"/>
</dbReference>
<dbReference type="GO" id="GO:0004550">
    <property type="term" value="F:nucleoside diphosphate kinase activity"/>
    <property type="evidence" value="ECO:0007669"/>
    <property type="project" value="UniProtKB-EC"/>
</dbReference>
<dbReference type="GO" id="GO:0046872">
    <property type="term" value="F:metal ion binding"/>
    <property type="evidence" value="ECO:0007669"/>
    <property type="project" value="UniProtKB-KW"/>
</dbReference>
<dbReference type="PRINTS" id="PR01243">
    <property type="entry name" value="NUCDPKINASE"/>
</dbReference>
<sequence length="135" mass="14974">MARLYPLLAVKSIIENAGFNIIMEKSLQLDMMTAKVFYYEHFAKAFFDDLIDFMTSGPILAMVLEQDSAVAKWRELIGPTDPKKAQIEQPNSIRAIYGSSTTQNCVHGSDSIAAANREIMILLGDVQAGALFLTR</sequence>
<dbReference type="OrthoDB" id="2162449at2759"/>
<accession>A0A9D4UAG5</accession>
<dbReference type="PANTHER" id="PTHR46161:SF3">
    <property type="entry name" value="NUCLEOSIDE DIPHOSPHATE KINASE DDB_G0292928-RELATED"/>
    <property type="match status" value="1"/>
</dbReference>
<keyword evidence="7 14" id="KW-0547">Nucleotide-binding</keyword>
<evidence type="ECO:0000256" key="12">
    <source>
        <dbReference type="PROSITE-ProRule" id="PRU00706"/>
    </source>
</evidence>
<dbReference type="InterPro" id="IPR036850">
    <property type="entry name" value="NDK-like_dom_sf"/>
</dbReference>
<comment type="similarity">
    <text evidence="3 12 13">Belongs to the NDK family.</text>
</comment>
<comment type="catalytic activity">
    <reaction evidence="1 14">
        <text>a 2'-deoxyribonucleoside 5'-diphosphate + ATP = a 2'-deoxyribonucleoside 5'-triphosphate + ADP</text>
        <dbReference type="Rhea" id="RHEA:44640"/>
        <dbReference type="ChEBI" id="CHEBI:30616"/>
        <dbReference type="ChEBI" id="CHEBI:61560"/>
        <dbReference type="ChEBI" id="CHEBI:73316"/>
        <dbReference type="ChEBI" id="CHEBI:456216"/>
        <dbReference type="EC" id="2.7.4.6"/>
    </reaction>
</comment>
<evidence type="ECO:0000256" key="1">
    <source>
        <dbReference type="ARBA" id="ARBA00000082"/>
    </source>
</evidence>
<comment type="caution">
    <text evidence="12">Lacks conserved residue(s) required for the propagation of feature annotation.</text>
</comment>
<evidence type="ECO:0000256" key="6">
    <source>
        <dbReference type="ARBA" id="ARBA00022723"/>
    </source>
</evidence>
<keyword evidence="5 14" id="KW-0808">Transferase</keyword>
<evidence type="ECO:0000256" key="3">
    <source>
        <dbReference type="ARBA" id="ARBA00008142"/>
    </source>
</evidence>
<keyword evidence="10" id="KW-0460">Magnesium</keyword>
<organism evidence="16 17">
    <name type="scientific">Adiantum capillus-veneris</name>
    <name type="common">Maidenhair fern</name>
    <dbReference type="NCBI Taxonomy" id="13818"/>
    <lineage>
        <taxon>Eukaryota</taxon>
        <taxon>Viridiplantae</taxon>
        <taxon>Streptophyta</taxon>
        <taxon>Embryophyta</taxon>
        <taxon>Tracheophyta</taxon>
        <taxon>Polypodiopsida</taxon>
        <taxon>Polypodiidae</taxon>
        <taxon>Polypodiales</taxon>
        <taxon>Pteridineae</taxon>
        <taxon>Pteridaceae</taxon>
        <taxon>Vittarioideae</taxon>
        <taxon>Adiantum</taxon>
    </lineage>
</organism>
<dbReference type="GO" id="GO:0006228">
    <property type="term" value="P:UTP biosynthetic process"/>
    <property type="evidence" value="ECO:0007669"/>
    <property type="project" value="InterPro"/>
</dbReference>
<evidence type="ECO:0000256" key="2">
    <source>
        <dbReference type="ARBA" id="ARBA00000937"/>
    </source>
</evidence>
<dbReference type="InterPro" id="IPR023005">
    <property type="entry name" value="Nucleoside_diP_kinase_AS"/>
</dbReference>